<comment type="caution">
    <text evidence="8">The sequence shown here is derived from an EMBL/GenBank/DDBJ whole genome shotgun (WGS) entry which is preliminary data.</text>
</comment>
<evidence type="ECO:0000256" key="6">
    <source>
        <dbReference type="SAM" id="Phobius"/>
    </source>
</evidence>
<evidence type="ECO:0000256" key="2">
    <source>
        <dbReference type="ARBA" id="ARBA00022475"/>
    </source>
</evidence>
<proteinExistence type="predicted"/>
<feature type="transmembrane region" description="Helical" evidence="6">
    <location>
        <begin position="314"/>
        <end position="335"/>
    </location>
</feature>
<keyword evidence="2" id="KW-1003">Cell membrane</keyword>
<dbReference type="PROSITE" id="PS50850">
    <property type="entry name" value="MFS"/>
    <property type="match status" value="1"/>
</dbReference>
<feature type="transmembrane region" description="Helical" evidence="6">
    <location>
        <begin position="290"/>
        <end position="308"/>
    </location>
</feature>
<dbReference type="InterPro" id="IPR020846">
    <property type="entry name" value="MFS_dom"/>
</dbReference>
<dbReference type="Pfam" id="PF07690">
    <property type="entry name" value="MFS_1"/>
    <property type="match status" value="1"/>
</dbReference>
<dbReference type="InterPro" id="IPR036259">
    <property type="entry name" value="MFS_trans_sf"/>
</dbReference>
<dbReference type="PANTHER" id="PTHR43124:SF3">
    <property type="entry name" value="CHLORAMPHENICOL EFFLUX PUMP RV0191"/>
    <property type="match status" value="1"/>
</dbReference>
<keyword evidence="4 6" id="KW-1133">Transmembrane helix</keyword>
<evidence type="ECO:0000313" key="8">
    <source>
        <dbReference type="EMBL" id="HDR46683.1"/>
    </source>
</evidence>
<dbReference type="EMBL" id="DSDO01000218">
    <property type="protein sequence ID" value="HDR46683.1"/>
    <property type="molecule type" value="Genomic_DNA"/>
</dbReference>
<feature type="transmembrane region" description="Helical" evidence="6">
    <location>
        <begin position="225"/>
        <end position="247"/>
    </location>
</feature>
<feature type="transmembrane region" description="Helical" evidence="6">
    <location>
        <begin position="259"/>
        <end position="278"/>
    </location>
</feature>
<evidence type="ECO:0000256" key="5">
    <source>
        <dbReference type="ARBA" id="ARBA00023136"/>
    </source>
</evidence>
<feature type="transmembrane region" description="Helical" evidence="6">
    <location>
        <begin position="170"/>
        <end position="189"/>
    </location>
</feature>
<protein>
    <submittedName>
        <fullName evidence="8">MFS transporter</fullName>
    </submittedName>
</protein>
<dbReference type="GO" id="GO:0005886">
    <property type="term" value="C:plasma membrane"/>
    <property type="evidence" value="ECO:0007669"/>
    <property type="project" value="UniProtKB-SubCell"/>
</dbReference>
<feature type="transmembrane region" description="Helical" evidence="6">
    <location>
        <begin position="12"/>
        <end position="36"/>
    </location>
</feature>
<evidence type="ECO:0000256" key="3">
    <source>
        <dbReference type="ARBA" id="ARBA00022692"/>
    </source>
</evidence>
<dbReference type="SUPFAM" id="SSF103473">
    <property type="entry name" value="MFS general substrate transporter"/>
    <property type="match status" value="1"/>
</dbReference>
<name>A0A831PHA7_9BACT</name>
<evidence type="ECO:0000259" key="7">
    <source>
        <dbReference type="PROSITE" id="PS50850"/>
    </source>
</evidence>
<feature type="transmembrane region" description="Helical" evidence="6">
    <location>
        <begin position="80"/>
        <end position="107"/>
    </location>
</feature>
<feature type="domain" description="Major facilitator superfamily (MFS) profile" evidence="7">
    <location>
        <begin position="13"/>
        <end position="403"/>
    </location>
</feature>
<organism evidence="8">
    <name type="scientific">Geoalkalibacter subterraneus</name>
    <dbReference type="NCBI Taxonomy" id="483547"/>
    <lineage>
        <taxon>Bacteria</taxon>
        <taxon>Pseudomonadati</taxon>
        <taxon>Thermodesulfobacteriota</taxon>
        <taxon>Desulfuromonadia</taxon>
        <taxon>Desulfuromonadales</taxon>
        <taxon>Geoalkalibacteraceae</taxon>
        <taxon>Geoalkalibacter</taxon>
    </lineage>
</organism>
<dbReference type="AlphaFoldDB" id="A0A831PHA7"/>
<keyword evidence="5 6" id="KW-0472">Membrane</keyword>
<reference evidence="8" key="1">
    <citation type="journal article" date="2020" name="mSystems">
        <title>Genome- and Community-Level Interaction Insights into Carbon Utilization and Element Cycling Functions of Hydrothermarchaeota in Hydrothermal Sediment.</title>
        <authorList>
            <person name="Zhou Z."/>
            <person name="Liu Y."/>
            <person name="Xu W."/>
            <person name="Pan J."/>
            <person name="Luo Z.H."/>
            <person name="Li M."/>
        </authorList>
    </citation>
    <scope>NUCLEOTIDE SEQUENCE [LARGE SCALE GENOMIC DNA]</scope>
    <source>
        <strain evidence="8">SpSt-1220</strain>
    </source>
</reference>
<evidence type="ECO:0000256" key="1">
    <source>
        <dbReference type="ARBA" id="ARBA00004651"/>
    </source>
</evidence>
<dbReference type="Gene3D" id="1.20.1250.20">
    <property type="entry name" value="MFS general substrate transporter like domains"/>
    <property type="match status" value="1"/>
</dbReference>
<dbReference type="GO" id="GO:0022857">
    <property type="term" value="F:transmembrane transporter activity"/>
    <property type="evidence" value="ECO:0007669"/>
    <property type="project" value="InterPro"/>
</dbReference>
<dbReference type="PANTHER" id="PTHR43124">
    <property type="entry name" value="PURINE EFFLUX PUMP PBUE"/>
    <property type="match status" value="1"/>
</dbReference>
<feature type="transmembrane region" description="Helical" evidence="6">
    <location>
        <begin position="379"/>
        <end position="400"/>
    </location>
</feature>
<dbReference type="Proteomes" id="UP000886162">
    <property type="component" value="Unassembled WGS sequence"/>
</dbReference>
<dbReference type="InterPro" id="IPR050189">
    <property type="entry name" value="MFS_Efflux_Transporters"/>
</dbReference>
<dbReference type="InterPro" id="IPR011701">
    <property type="entry name" value="MFS"/>
</dbReference>
<keyword evidence="3 6" id="KW-0812">Transmembrane</keyword>
<comment type="subcellular location">
    <subcellularLocation>
        <location evidence="1">Cell membrane</location>
        <topology evidence="1">Multi-pass membrane protein</topology>
    </subcellularLocation>
</comment>
<feature type="transmembrane region" description="Helical" evidence="6">
    <location>
        <begin position="347"/>
        <end position="367"/>
    </location>
</feature>
<evidence type="ECO:0000256" key="4">
    <source>
        <dbReference type="ARBA" id="ARBA00022989"/>
    </source>
</evidence>
<accession>A0A831PHA7</accession>
<gene>
    <name evidence="8" type="ORF">ENN94_03175</name>
</gene>
<feature type="transmembrane region" description="Helical" evidence="6">
    <location>
        <begin position="48"/>
        <end position="68"/>
    </location>
</feature>
<sequence>MTYIEFIRQNPRLALFGPLFSFFSNFGQTFFLSLFLPLLIAEFNLTNASFGGIYSAATLSGALTLMWIGQYIDRYDLKHFSVLVALGLAGAALLMSATVSVWMLFLALFGLRLFGQGLANHTAQTTMARYFVTVRGKALSVSALGLPLGEAILPSLGAFFISWLGWRGSWLAIGVLILIVLVPLQWRLLGSLETHPELWAKKQNDSTAGAEKKWNRRGVLRDSRFYFILPATLLSPFLLTGLFLYQMVLADHKGWSMEVMASAFVFFAAARVVCSLSVGPLIDRFSARRLFPFLLLPLLAGLVILLWVEAWWAPFVYLLFAGMTEGMGTSVKNALWAEMYGVRTLGAIRSMLSTFLLIGTAVSPLLFGWLLDRGLGFDQILSTACVMIACSILLALRLYVEDVAN</sequence>